<protein>
    <submittedName>
        <fullName evidence="2">Uncharacterized protein</fullName>
    </submittedName>
</protein>
<feature type="region of interest" description="Disordered" evidence="1">
    <location>
        <begin position="100"/>
        <end position="205"/>
    </location>
</feature>
<proteinExistence type="predicted"/>
<evidence type="ECO:0000313" key="3">
    <source>
        <dbReference type="Proteomes" id="UP000518752"/>
    </source>
</evidence>
<dbReference type="AlphaFoldDB" id="A0A8H5ME01"/>
<dbReference type="Proteomes" id="UP000518752">
    <property type="component" value="Unassembled WGS sequence"/>
</dbReference>
<reference evidence="2 3" key="1">
    <citation type="journal article" date="2020" name="ISME J.">
        <title>Uncovering the hidden diversity of litter-decomposition mechanisms in mushroom-forming fungi.</title>
        <authorList>
            <person name="Floudas D."/>
            <person name="Bentzer J."/>
            <person name="Ahren D."/>
            <person name="Johansson T."/>
            <person name="Persson P."/>
            <person name="Tunlid A."/>
        </authorList>
    </citation>
    <scope>NUCLEOTIDE SEQUENCE [LARGE SCALE GENOMIC DNA]</scope>
    <source>
        <strain evidence="2 3">CBS 406.79</strain>
    </source>
</reference>
<name>A0A8H5ME01_9AGAR</name>
<dbReference type="OrthoDB" id="3256715at2759"/>
<feature type="compositionally biased region" description="Basic residues" evidence="1">
    <location>
        <begin position="168"/>
        <end position="182"/>
    </location>
</feature>
<keyword evidence="3" id="KW-1185">Reference proteome</keyword>
<evidence type="ECO:0000313" key="2">
    <source>
        <dbReference type="EMBL" id="KAF5390533.1"/>
    </source>
</evidence>
<accession>A0A8H5ME01</accession>
<comment type="caution">
    <text evidence="2">The sequence shown here is derived from an EMBL/GenBank/DDBJ whole genome shotgun (WGS) entry which is preliminary data.</text>
</comment>
<feature type="compositionally biased region" description="Gly residues" evidence="1">
    <location>
        <begin position="142"/>
        <end position="153"/>
    </location>
</feature>
<feature type="compositionally biased region" description="Basic residues" evidence="1">
    <location>
        <begin position="193"/>
        <end position="205"/>
    </location>
</feature>
<gene>
    <name evidence="2" type="ORF">D9757_002623</name>
</gene>
<organism evidence="2 3">
    <name type="scientific">Collybiopsis confluens</name>
    <dbReference type="NCBI Taxonomy" id="2823264"/>
    <lineage>
        <taxon>Eukaryota</taxon>
        <taxon>Fungi</taxon>
        <taxon>Dikarya</taxon>
        <taxon>Basidiomycota</taxon>
        <taxon>Agaricomycotina</taxon>
        <taxon>Agaricomycetes</taxon>
        <taxon>Agaricomycetidae</taxon>
        <taxon>Agaricales</taxon>
        <taxon>Marasmiineae</taxon>
        <taxon>Omphalotaceae</taxon>
        <taxon>Collybiopsis</taxon>
    </lineage>
</organism>
<evidence type="ECO:0000256" key="1">
    <source>
        <dbReference type="SAM" id="MobiDB-lite"/>
    </source>
</evidence>
<dbReference type="EMBL" id="JAACJN010000014">
    <property type="protein sequence ID" value="KAF5390533.1"/>
    <property type="molecule type" value="Genomic_DNA"/>
</dbReference>
<sequence>MSIQEEAWIGHGLGHCQSLDRSVQGPRRAQRGNALRPYHIPSDLYFCLLVCDLMKIEWASDFHRDGSRRNRPIPSTMHGWLAKMRGTLIGNEKLRSQGIREMKEAKAVRKYRKDKKALARSSKGFSLFGSHHKSQPPQRKGSGVGSRGGGSGHGRPALRQHSSGSHRLAGHPSRRGTGHSRGSRPAGRGAGRGQRRGTVRRSSGR</sequence>